<feature type="compositionally biased region" description="Basic and acidic residues" evidence="1">
    <location>
        <begin position="841"/>
        <end position="852"/>
    </location>
</feature>
<evidence type="ECO:0000313" key="3">
    <source>
        <dbReference type="EnsemblMetazoa" id="CapteP226990"/>
    </source>
</evidence>
<dbReference type="OrthoDB" id="10263316at2759"/>
<evidence type="ECO:0008006" key="5">
    <source>
        <dbReference type="Google" id="ProtNLM"/>
    </source>
</evidence>
<sequence>MDAHIIDEPGSCRNLCQHPPDLLVPLGDDRWSLWSVRALVTMAEAKKSKLWGKLKFKSAVVLPNNKLKKGKRDGTPEKPTTPTTDTQEDGDQSSRRKVIINDEILGMQIKNEDFQKLREPRPPSSEQTKKTPPHCTVNVRKLRPASEWDRPKPKIISVAKPAPADAPLEPMDYASAAGPRFDQNKRIVPHSILGNVEDFLKFAEENGDLPRELTTPLPEEEEQKGSLTLKYEKNSKKRAPNFPKFESSNESNALKNWNVKMVERKKQQGYLSKLLNKAPDQLVMNQADCYRETQELRYLIERTIPTVDYGHGYRIGSEFWKQQEQLGDDLTGIQKMEAYLKSMTNTQTQKGYPAPIEHIGVPRVVLREKGTEWGRPKSGTHKPWHRSPYLRQRQQQLQPVMDELDSYKPNMMDLQIIGNNQKNRNDQQPEDDQGFAEMDTDENKENQQENDPLRAHPDVHPGPVFGPSLQFAGQPVRWTGDCFGFEGQVGVEARVTFEAYAGCRTLSTLEIANDGTTAIFFSWKSIPRTNPFDLLNANVQRFYFNTTNGVILPGDTVKIPFVFKSRNAGVFTEQWQLETRPVVCGGAMLIVTLRGVAVQQDKFHKQRTELEQYLATKQANQIVGSILSEVIEGIRSPERPSSPIDAYITEPEIFSRFNPELYYEYQTVQKLKELYRQLEEIDIAAEAAAAAATVEAAAAVKAAEEPKEEEGEEAEEVMAVEERRPDSWDLSVCSLKERIMGIRDDEEKQQEMLTQLNQFVLQLSFPALSPTQKLMYSTGYQLLSNCIDDFSQEALQLRSSLGMPERESDDLSEEPGAISARTQTASTSTRDSRKPAPKGGKGADKKAKDAKPPPKAPSQAQAKEVAKTGKTAAPSGAKRPTTREKDRHTPASGQLSPASAPASTGDPITEAKYKEKLHTQAYVLLGELLEKMEGVFCEIRMQDGVRPSSLT</sequence>
<dbReference type="EnsemblMetazoa" id="CapteT226990">
    <property type="protein sequence ID" value="CapteP226990"/>
    <property type="gene ID" value="CapteG226990"/>
</dbReference>
<feature type="region of interest" description="Disordered" evidence="1">
    <location>
        <begin position="66"/>
        <end position="134"/>
    </location>
</feature>
<dbReference type="STRING" id="283909.R7V6V4"/>
<protein>
    <recommendedName>
        <fullName evidence="5">MYCBP-associated protein</fullName>
    </recommendedName>
</protein>
<dbReference type="InterPro" id="IPR013783">
    <property type="entry name" value="Ig-like_fold"/>
</dbReference>
<dbReference type="OMA" id="RESWEFR"/>
<dbReference type="PANTHER" id="PTHR48421:SF1">
    <property type="entry name" value="MYCBP-ASSOCIATED PROTEIN"/>
    <property type="match status" value="1"/>
</dbReference>
<dbReference type="Proteomes" id="UP000014760">
    <property type="component" value="Unassembled WGS sequence"/>
</dbReference>
<feature type="region of interest" description="Disordered" evidence="1">
    <location>
        <begin position="801"/>
        <end position="911"/>
    </location>
</feature>
<reference evidence="3" key="3">
    <citation type="submission" date="2015-06" db="UniProtKB">
        <authorList>
            <consortium name="EnsemblMetazoa"/>
        </authorList>
    </citation>
    <scope>IDENTIFICATION</scope>
</reference>
<keyword evidence="4" id="KW-1185">Reference proteome</keyword>
<dbReference type="EMBL" id="AMQN01000701">
    <property type="status" value="NOT_ANNOTATED_CDS"/>
    <property type="molecule type" value="Genomic_DNA"/>
</dbReference>
<gene>
    <name evidence="2" type="ORF">CAPTEDRAFT_226990</name>
</gene>
<organism evidence="2">
    <name type="scientific">Capitella teleta</name>
    <name type="common">Polychaete worm</name>
    <dbReference type="NCBI Taxonomy" id="283909"/>
    <lineage>
        <taxon>Eukaryota</taxon>
        <taxon>Metazoa</taxon>
        <taxon>Spiralia</taxon>
        <taxon>Lophotrochozoa</taxon>
        <taxon>Annelida</taxon>
        <taxon>Polychaeta</taxon>
        <taxon>Sedentaria</taxon>
        <taxon>Scolecida</taxon>
        <taxon>Capitellidae</taxon>
        <taxon>Capitella</taxon>
    </lineage>
</organism>
<dbReference type="HOGENOM" id="CLU_014509_0_0_1"/>
<feature type="region of interest" description="Disordered" evidence="1">
    <location>
        <begin position="702"/>
        <end position="721"/>
    </location>
</feature>
<feature type="compositionally biased region" description="Acidic residues" evidence="1">
    <location>
        <begin position="428"/>
        <end position="440"/>
    </location>
</feature>
<dbReference type="AlphaFoldDB" id="R7V6V4"/>
<dbReference type="PANTHER" id="PTHR48421">
    <property type="entry name" value="MYCBP-ASSOCIATED PROTEIN"/>
    <property type="match status" value="1"/>
</dbReference>
<feature type="compositionally biased region" description="Basic and acidic residues" evidence="1">
    <location>
        <begin position="441"/>
        <end position="459"/>
    </location>
</feature>
<proteinExistence type="predicted"/>
<dbReference type="EMBL" id="KB294417">
    <property type="protein sequence ID" value="ELU14603.1"/>
    <property type="molecule type" value="Genomic_DNA"/>
</dbReference>
<feature type="region of interest" description="Disordered" evidence="1">
    <location>
        <begin position="420"/>
        <end position="466"/>
    </location>
</feature>
<feature type="compositionally biased region" description="Acidic residues" evidence="1">
    <location>
        <begin position="706"/>
        <end position="719"/>
    </location>
</feature>
<dbReference type="Gene3D" id="2.60.40.10">
    <property type="entry name" value="Immunoglobulins"/>
    <property type="match status" value="1"/>
</dbReference>
<evidence type="ECO:0000313" key="2">
    <source>
        <dbReference type="EMBL" id="ELU14603.1"/>
    </source>
</evidence>
<feature type="region of interest" description="Disordered" evidence="1">
    <location>
        <begin position="371"/>
        <end position="390"/>
    </location>
</feature>
<accession>R7V6V4</accession>
<dbReference type="InterPro" id="IPR032707">
    <property type="entry name" value="MYCBPAP"/>
</dbReference>
<feature type="compositionally biased region" description="Low complexity" evidence="1">
    <location>
        <begin position="817"/>
        <end position="829"/>
    </location>
</feature>
<reference evidence="2 4" key="2">
    <citation type="journal article" date="2013" name="Nature">
        <title>Insights into bilaterian evolution from three spiralian genomes.</title>
        <authorList>
            <person name="Simakov O."/>
            <person name="Marletaz F."/>
            <person name="Cho S.J."/>
            <person name="Edsinger-Gonzales E."/>
            <person name="Havlak P."/>
            <person name="Hellsten U."/>
            <person name="Kuo D.H."/>
            <person name="Larsson T."/>
            <person name="Lv J."/>
            <person name="Arendt D."/>
            <person name="Savage R."/>
            <person name="Osoegawa K."/>
            <person name="de Jong P."/>
            <person name="Grimwood J."/>
            <person name="Chapman J.A."/>
            <person name="Shapiro H."/>
            <person name="Aerts A."/>
            <person name="Otillar R.P."/>
            <person name="Terry A.Y."/>
            <person name="Boore J.L."/>
            <person name="Grigoriev I.V."/>
            <person name="Lindberg D.R."/>
            <person name="Seaver E.C."/>
            <person name="Weisblat D.A."/>
            <person name="Putnam N.H."/>
            <person name="Rokhsar D.S."/>
        </authorList>
    </citation>
    <scope>NUCLEOTIDE SEQUENCE</scope>
    <source>
        <strain evidence="2 4">I ESC-2004</strain>
    </source>
</reference>
<evidence type="ECO:0000313" key="4">
    <source>
        <dbReference type="Proteomes" id="UP000014760"/>
    </source>
</evidence>
<reference evidence="4" key="1">
    <citation type="submission" date="2012-12" db="EMBL/GenBank/DDBJ databases">
        <authorList>
            <person name="Hellsten U."/>
            <person name="Grimwood J."/>
            <person name="Chapman J.A."/>
            <person name="Shapiro H."/>
            <person name="Aerts A."/>
            <person name="Otillar R.P."/>
            <person name="Terry A.Y."/>
            <person name="Boore J.L."/>
            <person name="Simakov O."/>
            <person name="Marletaz F."/>
            <person name="Cho S.-J."/>
            <person name="Edsinger-Gonzales E."/>
            <person name="Havlak P."/>
            <person name="Kuo D.-H."/>
            <person name="Larsson T."/>
            <person name="Lv J."/>
            <person name="Arendt D."/>
            <person name="Savage R."/>
            <person name="Osoegawa K."/>
            <person name="de Jong P."/>
            <person name="Lindberg D.R."/>
            <person name="Seaver E.C."/>
            <person name="Weisblat D.A."/>
            <person name="Putnam N.H."/>
            <person name="Grigoriev I.V."/>
            <person name="Rokhsar D.S."/>
        </authorList>
    </citation>
    <scope>NUCLEOTIDE SEQUENCE</scope>
    <source>
        <strain evidence="4">I ESC-2004</strain>
    </source>
</reference>
<name>R7V6V4_CAPTE</name>
<feature type="compositionally biased region" description="Basic and acidic residues" evidence="1">
    <location>
        <begin position="110"/>
        <end position="121"/>
    </location>
</feature>
<dbReference type="Pfam" id="PF14646">
    <property type="entry name" value="MYCBPAP"/>
    <property type="match status" value="1"/>
</dbReference>
<evidence type="ECO:0000256" key="1">
    <source>
        <dbReference type="SAM" id="MobiDB-lite"/>
    </source>
</evidence>